<dbReference type="SUPFAM" id="SSF48445">
    <property type="entry name" value="14-3-3 protein"/>
    <property type="match status" value="1"/>
</dbReference>
<sequence>MSWGCFQTLSICVIAEMVESMKNVAKLDVELTDEGKKPVRGYKNVIGARRASWHIMSSIEQKEETKGNDLNVKIIKGYRQKVEEELSKICNDILTIIDKHLIPSFKLGEATVFYYKILSPVLPKGLVFGSGDHGNIERVTVENTDHLCIDDTDGPTAMQIKSLNAETHYLRTELASTKPIEAVPSVASPKPTWTDVVTQDPGGPRLFLFKFSQADAHKRVIASGPWLFGDKLLVLKPWTPPMELRKEQFAKVPISVQLYQVPSVLWNAAGLSYIASAIGIPLYADALTESCKRLSYARLCVEVEVGSVLPETIDVEYCGLTATVAVKYPWRPVKCLECHVFGHSEDQCVVKAKVTKPKTEWVRKGALASLEEVSLPIEEVILTQLALDFSIPVSEKSLGKQTVVSVATVPECVSSCREMRFGYGSVFFARSGNSFSVLAELDHIAGKAELEGVDPVLAERVPLDSPDLPYIVVPTKKGRGRGKGKVDPPIPKKGVGGRTKP</sequence>
<evidence type="ECO:0000256" key="1">
    <source>
        <dbReference type="ARBA" id="ARBA00006141"/>
    </source>
</evidence>
<dbReference type="InterPro" id="IPR000308">
    <property type="entry name" value="14-3-3"/>
</dbReference>
<dbReference type="Proteomes" id="UP000626092">
    <property type="component" value="Unassembled WGS sequence"/>
</dbReference>
<comment type="similarity">
    <text evidence="1">Belongs to the 14-3-3 family.</text>
</comment>
<dbReference type="InterPro" id="IPR036815">
    <property type="entry name" value="14-3-3_dom_sf"/>
</dbReference>
<protein>
    <recommendedName>
        <fullName evidence="3">14-3-3 domain-containing protein</fullName>
    </recommendedName>
</protein>
<evidence type="ECO:0000256" key="2">
    <source>
        <dbReference type="SAM" id="MobiDB-lite"/>
    </source>
</evidence>
<organism evidence="4 5">
    <name type="scientific">Rhododendron simsii</name>
    <name type="common">Sims's rhododendron</name>
    <dbReference type="NCBI Taxonomy" id="118357"/>
    <lineage>
        <taxon>Eukaryota</taxon>
        <taxon>Viridiplantae</taxon>
        <taxon>Streptophyta</taxon>
        <taxon>Embryophyta</taxon>
        <taxon>Tracheophyta</taxon>
        <taxon>Spermatophyta</taxon>
        <taxon>Magnoliopsida</taxon>
        <taxon>eudicotyledons</taxon>
        <taxon>Gunneridae</taxon>
        <taxon>Pentapetalae</taxon>
        <taxon>asterids</taxon>
        <taxon>Ericales</taxon>
        <taxon>Ericaceae</taxon>
        <taxon>Ericoideae</taxon>
        <taxon>Rhodoreae</taxon>
        <taxon>Rhododendron</taxon>
    </lineage>
</organism>
<dbReference type="AlphaFoldDB" id="A0A834G355"/>
<feature type="region of interest" description="Disordered" evidence="2">
    <location>
        <begin position="472"/>
        <end position="501"/>
    </location>
</feature>
<evidence type="ECO:0000259" key="3">
    <source>
        <dbReference type="SMART" id="SM00101"/>
    </source>
</evidence>
<dbReference type="Pfam" id="PF00244">
    <property type="entry name" value="14-3-3"/>
    <property type="match status" value="1"/>
</dbReference>
<dbReference type="OrthoDB" id="1939300at2759"/>
<evidence type="ECO:0000313" key="4">
    <source>
        <dbReference type="EMBL" id="KAF7124737.1"/>
    </source>
</evidence>
<accession>A0A834G355</accession>
<dbReference type="EMBL" id="WJXA01000012">
    <property type="protein sequence ID" value="KAF7124737.1"/>
    <property type="molecule type" value="Genomic_DNA"/>
</dbReference>
<reference evidence="4" key="1">
    <citation type="submission" date="2019-11" db="EMBL/GenBank/DDBJ databases">
        <authorList>
            <person name="Liu Y."/>
            <person name="Hou J."/>
            <person name="Li T.-Q."/>
            <person name="Guan C.-H."/>
            <person name="Wu X."/>
            <person name="Wu H.-Z."/>
            <person name="Ling F."/>
            <person name="Zhang R."/>
            <person name="Shi X.-G."/>
            <person name="Ren J.-P."/>
            <person name="Chen E.-F."/>
            <person name="Sun J.-M."/>
        </authorList>
    </citation>
    <scope>NUCLEOTIDE SEQUENCE</scope>
    <source>
        <strain evidence="4">Adult_tree_wgs_1</strain>
        <tissue evidence="4">Leaves</tissue>
    </source>
</reference>
<proteinExistence type="inferred from homology"/>
<evidence type="ECO:0000313" key="5">
    <source>
        <dbReference type="Proteomes" id="UP000626092"/>
    </source>
</evidence>
<keyword evidence="5" id="KW-1185">Reference proteome</keyword>
<dbReference type="SMART" id="SM00101">
    <property type="entry name" value="14_3_3"/>
    <property type="match status" value="1"/>
</dbReference>
<name>A0A834G355_RHOSS</name>
<feature type="domain" description="14-3-3" evidence="3">
    <location>
        <begin position="15"/>
        <end position="207"/>
    </location>
</feature>
<dbReference type="Gene3D" id="1.20.190.20">
    <property type="entry name" value="14-3-3 domain"/>
    <property type="match status" value="1"/>
</dbReference>
<comment type="caution">
    <text evidence="4">The sequence shown here is derived from an EMBL/GenBank/DDBJ whole genome shotgun (WGS) entry which is preliminary data.</text>
</comment>
<dbReference type="InterPro" id="IPR023410">
    <property type="entry name" value="14-3-3_domain"/>
</dbReference>
<dbReference type="Pfam" id="PF14111">
    <property type="entry name" value="DUF4283"/>
    <property type="match status" value="1"/>
</dbReference>
<dbReference type="InterPro" id="IPR025558">
    <property type="entry name" value="DUF4283"/>
</dbReference>
<dbReference type="PRINTS" id="PR00305">
    <property type="entry name" value="1433ZETA"/>
</dbReference>
<dbReference type="PANTHER" id="PTHR18860">
    <property type="entry name" value="14-3-3 PROTEIN"/>
    <property type="match status" value="1"/>
</dbReference>
<gene>
    <name evidence="4" type="ORF">RHSIM_Rhsim12G0068500</name>
</gene>